<evidence type="ECO:0000313" key="3">
    <source>
        <dbReference type="Proteomes" id="UP000324326"/>
    </source>
</evidence>
<accession>A0A5M8RNE7</accession>
<feature type="transmembrane region" description="Helical" evidence="1">
    <location>
        <begin position="6"/>
        <end position="25"/>
    </location>
</feature>
<dbReference type="RefSeq" id="WP_148958136.1">
    <property type="nucleotide sequence ID" value="NZ_QSND01000004.1"/>
</dbReference>
<dbReference type="Proteomes" id="UP000324326">
    <property type="component" value="Unassembled WGS sequence"/>
</dbReference>
<comment type="caution">
    <text evidence="2">The sequence shown here is derived from an EMBL/GenBank/DDBJ whole genome shotgun (WGS) entry which is preliminary data.</text>
</comment>
<keyword evidence="1" id="KW-0472">Membrane</keyword>
<name>A0A5M8RNE7_9BACI</name>
<organism evidence="2 3">
    <name type="scientific">Bacillus swezeyi</name>
    <dbReference type="NCBI Taxonomy" id="1925020"/>
    <lineage>
        <taxon>Bacteria</taxon>
        <taxon>Bacillati</taxon>
        <taxon>Bacillota</taxon>
        <taxon>Bacilli</taxon>
        <taxon>Bacillales</taxon>
        <taxon>Bacillaceae</taxon>
        <taxon>Bacillus</taxon>
    </lineage>
</organism>
<reference evidence="2 3" key="1">
    <citation type="submission" date="2018-08" db="EMBL/GenBank/DDBJ databases">
        <title>Bacillus phenotypic plasticity.</title>
        <authorList>
            <person name="Hurtado E."/>
        </authorList>
    </citation>
    <scope>NUCLEOTIDE SEQUENCE [LARGE SCALE GENOMIC DNA]</scope>
    <source>
        <strain evidence="2 3">427</strain>
    </source>
</reference>
<feature type="transmembrane region" description="Helical" evidence="1">
    <location>
        <begin position="69"/>
        <end position="85"/>
    </location>
</feature>
<evidence type="ECO:0000313" key="2">
    <source>
        <dbReference type="EMBL" id="KAA6448673.1"/>
    </source>
</evidence>
<evidence type="ECO:0000256" key="1">
    <source>
        <dbReference type="SAM" id="Phobius"/>
    </source>
</evidence>
<keyword evidence="1" id="KW-1133">Transmembrane helix</keyword>
<evidence type="ECO:0008006" key="4">
    <source>
        <dbReference type="Google" id="ProtNLM"/>
    </source>
</evidence>
<keyword evidence="1" id="KW-0812">Transmembrane</keyword>
<proteinExistence type="predicted"/>
<protein>
    <recommendedName>
        <fullName evidence="4">Yip1 domain-containing protein</fullName>
    </recommendedName>
</protein>
<feature type="transmembrane region" description="Helical" evidence="1">
    <location>
        <begin position="97"/>
        <end position="117"/>
    </location>
</feature>
<feature type="transmembrane region" description="Helical" evidence="1">
    <location>
        <begin position="129"/>
        <end position="149"/>
    </location>
</feature>
<dbReference type="AlphaFoldDB" id="A0A5M8RNE7"/>
<sequence length="182" mass="20690">MKKTKFNLICICLLSGAAALCISLLKMNEIDASLHELKEDEYGNLITISKWIGITIAVIGEMIKPLLELLFFTLIIWLAIIIFGTKDSFKTIFSKGVLAYYLNLVGSVLIIVFYLFGLKDVEGLFSFPFLRNLNIFSLLSLCFWCYLCLEKKESSIKIKYSFSFLILFLFSVTISIFSDILA</sequence>
<gene>
    <name evidence="2" type="ORF">DX927_19140</name>
</gene>
<dbReference type="EMBL" id="QSND01000004">
    <property type="protein sequence ID" value="KAA6448673.1"/>
    <property type="molecule type" value="Genomic_DNA"/>
</dbReference>
<feature type="transmembrane region" description="Helical" evidence="1">
    <location>
        <begin position="161"/>
        <end position="181"/>
    </location>
</feature>